<keyword evidence="1" id="KW-0812">Transmembrane</keyword>
<protein>
    <submittedName>
        <fullName evidence="2">Uncharacterized protein</fullName>
    </submittedName>
</protein>
<reference evidence="2" key="1">
    <citation type="journal article" date="2020" name="Nature">
        <title>Giant virus diversity and host interactions through global metagenomics.</title>
        <authorList>
            <person name="Schulz F."/>
            <person name="Roux S."/>
            <person name="Paez-Espino D."/>
            <person name="Jungbluth S."/>
            <person name="Walsh D.A."/>
            <person name="Denef V.J."/>
            <person name="McMahon K.D."/>
            <person name="Konstantinidis K.T."/>
            <person name="Eloe-Fadrosh E.A."/>
            <person name="Kyrpides N.C."/>
            <person name="Woyke T."/>
        </authorList>
    </citation>
    <scope>NUCLEOTIDE SEQUENCE</scope>
    <source>
        <strain evidence="2">GVMAG-M-3300023184-16</strain>
    </source>
</reference>
<feature type="transmembrane region" description="Helical" evidence="1">
    <location>
        <begin position="280"/>
        <end position="305"/>
    </location>
</feature>
<dbReference type="AlphaFoldDB" id="A0A6C0HUZ4"/>
<name>A0A6C0HUZ4_9ZZZZ</name>
<evidence type="ECO:0000313" key="2">
    <source>
        <dbReference type="EMBL" id="QHT84107.1"/>
    </source>
</evidence>
<dbReference type="EMBL" id="MN740015">
    <property type="protein sequence ID" value="QHT84107.1"/>
    <property type="molecule type" value="Genomic_DNA"/>
</dbReference>
<sequence length="353" mass="40733">MSDIWKFTWIGPGITNIINNKSTPNVGDASLSKKGNIVTLIPETMSSIYSIPAWEFNLKSSPNKPFTTSSSVNSVQNGRYTPDQNYFFPVDLHTLDDGVRSDFFYLFLNTDGFFEGLFISGEAIDNYPLHERRFLSVYWDPTTASNVPSNTNLQYVVHGENANSSWYLITSLHDAVISLPKGKIHYASSEKKTSITTTPTNQSLEPNERLYNRLLNENKQINEYIALIKSQQHTDIQKSKYETPKINKMILVYTILFYAYYVLLFFVCFYLFMVNDTWHMGIKICIAIVFILYPFVVSTIQYYWFKYMIMFYYFISGTPIGNEPVERNIKNISMVQRPYDGILPLSSGMYNIS</sequence>
<evidence type="ECO:0000256" key="1">
    <source>
        <dbReference type="SAM" id="Phobius"/>
    </source>
</evidence>
<feature type="transmembrane region" description="Helical" evidence="1">
    <location>
        <begin position="250"/>
        <end position="274"/>
    </location>
</feature>
<organism evidence="2">
    <name type="scientific">viral metagenome</name>
    <dbReference type="NCBI Taxonomy" id="1070528"/>
    <lineage>
        <taxon>unclassified sequences</taxon>
        <taxon>metagenomes</taxon>
        <taxon>organismal metagenomes</taxon>
    </lineage>
</organism>
<proteinExistence type="predicted"/>
<keyword evidence="1" id="KW-1133">Transmembrane helix</keyword>
<accession>A0A6C0HUZ4</accession>
<keyword evidence="1" id="KW-0472">Membrane</keyword>